<sequence length="53" mass="5675">MFLFKVICVAFAALCCANAHVITPVGPHLHQVPFAAPHLDVHPLPAFHPAPLP</sequence>
<feature type="signal peptide" evidence="1">
    <location>
        <begin position="1"/>
        <end position="19"/>
    </location>
</feature>
<dbReference type="Proteomes" id="UP000015102">
    <property type="component" value="Unassembled WGS sequence"/>
</dbReference>
<evidence type="ECO:0000313" key="2">
    <source>
        <dbReference type="EnsemblMetazoa" id="MESCA005032-PA"/>
    </source>
</evidence>
<evidence type="ECO:0000256" key="1">
    <source>
        <dbReference type="SAM" id="SignalP"/>
    </source>
</evidence>
<evidence type="ECO:0000313" key="3">
    <source>
        <dbReference type="Proteomes" id="UP000015102"/>
    </source>
</evidence>
<proteinExistence type="predicted"/>
<reference evidence="3" key="1">
    <citation type="submission" date="2013-02" db="EMBL/GenBank/DDBJ databases">
        <authorList>
            <person name="Hughes D."/>
        </authorList>
    </citation>
    <scope>NUCLEOTIDE SEQUENCE</scope>
    <source>
        <strain>Durham</strain>
        <strain evidence="3">NC isolate 2 -- Noor lab</strain>
    </source>
</reference>
<keyword evidence="3" id="KW-1185">Reference proteome</keyword>
<dbReference type="EMBL" id="CAQQ02037173">
    <property type="status" value="NOT_ANNOTATED_CDS"/>
    <property type="molecule type" value="Genomic_DNA"/>
</dbReference>
<protein>
    <submittedName>
        <fullName evidence="2">Uncharacterized protein</fullName>
    </submittedName>
</protein>
<dbReference type="HOGENOM" id="CLU_3074723_0_0_1"/>
<dbReference type="EnsemblMetazoa" id="MESCA005032-RA">
    <property type="protein sequence ID" value="MESCA005032-PA"/>
    <property type="gene ID" value="MESCA005032"/>
</dbReference>
<accession>T1GN88</accession>
<dbReference type="AlphaFoldDB" id="T1GN88"/>
<reference evidence="2" key="2">
    <citation type="submission" date="2015-06" db="UniProtKB">
        <authorList>
            <consortium name="EnsemblMetazoa"/>
        </authorList>
    </citation>
    <scope>IDENTIFICATION</scope>
</reference>
<name>T1GN88_MEGSC</name>
<organism evidence="2 3">
    <name type="scientific">Megaselia scalaris</name>
    <name type="common">Humpbacked fly</name>
    <name type="synonym">Phora scalaris</name>
    <dbReference type="NCBI Taxonomy" id="36166"/>
    <lineage>
        <taxon>Eukaryota</taxon>
        <taxon>Metazoa</taxon>
        <taxon>Ecdysozoa</taxon>
        <taxon>Arthropoda</taxon>
        <taxon>Hexapoda</taxon>
        <taxon>Insecta</taxon>
        <taxon>Pterygota</taxon>
        <taxon>Neoptera</taxon>
        <taxon>Endopterygota</taxon>
        <taxon>Diptera</taxon>
        <taxon>Brachycera</taxon>
        <taxon>Muscomorpha</taxon>
        <taxon>Platypezoidea</taxon>
        <taxon>Phoridae</taxon>
        <taxon>Megaseliini</taxon>
        <taxon>Megaselia</taxon>
    </lineage>
</organism>
<keyword evidence="1" id="KW-0732">Signal</keyword>
<feature type="chain" id="PRO_5004588419" evidence="1">
    <location>
        <begin position="20"/>
        <end position="53"/>
    </location>
</feature>